<evidence type="ECO:0000256" key="6">
    <source>
        <dbReference type="ARBA" id="ARBA00022729"/>
    </source>
</evidence>
<evidence type="ECO:0000313" key="14">
    <source>
        <dbReference type="Proteomes" id="UP000238350"/>
    </source>
</evidence>
<protein>
    <recommendedName>
        <fullName evidence="4">Protein ROT1</fullName>
    </recommendedName>
    <alternativeName>
        <fullName evidence="3">Protein rot1</fullName>
    </alternativeName>
</protein>
<keyword evidence="9 11" id="KW-0472">Membrane</keyword>
<comment type="similarity">
    <text evidence="2">Belongs to the ROT1 family.</text>
</comment>
<gene>
    <name evidence="13" type="ORF">B9G98_04086</name>
</gene>
<dbReference type="STRING" id="45607.A0A2T0FNA3"/>
<feature type="compositionally biased region" description="Polar residues" evidence="10">
    <location>
        <begin position="222"/>
        <end position="254"/>
    </location>
</feature>
<dbReference type="GO" id="GO:0051082">
    <property type="term" value="F:unfolded protein binding"/>
    <property type="evidence" value="ECO:0007669"/>
    <property type="project" value="TreeGrafter"/>
</dbReference>
<evidence type="ECO:0000256" key="11">
    <source>
        <dbReference type="SAM" id="Phobius"/>
    </source>
</evidence>
<feature type="transmembrane region" description="Helical" evidence="11">
    <location>
        <begin position="284"/>
        <end position="303"/>
    </location>
</feature>
<evidence type="ECO:0000256" key="4">
    <source>
        <dbReference type="ARBA" id="ARBA00017291"/>
    </source>
</evidence>
<comment type="subcellular location">
    <subcellularLocation>
        <location evidence="1">Endoplasmic reticulum membrane</location>
        <topology evidence="1">Single-pass type I membrane protein</topology>
    </subcellularLocation>
</comment>
<dbReference type="EMBL" id="NDIQ01000022">
    <property type="protein sequence ID" value="PRT56466.1"/>
    <property type="molecule type" value="Genomic_DNA"/>
</dbReference>
<sequence>MVEMKFIYASLVGIVLAQGPGGGMVGQGPDTPTGDVATMVGTDTSSAAPIFTGSYGPWNTVDYLEGTWVTKSGMVVTGPGFYDPLDELIIEPALPGMSYSFTKDGYWEEAIYQVTGNGTDPMCATAAILFQHGTYKLNTNGSLTLEPFGVDGRQLYSDPCNLSQNQSDFIRYEQVENYSKFEVYIDLYHGRYRLDLYKFDGSPMPPMFLAYKPPQMLPTITMNPTNGGNPLNGQNTKTAASNDSAASTQSGSSGNTRRRVRRSLINRSRTTATKIKVQSSTYNVIWWTGVGMMGAGAIGWIMLQ</sequence>
<feature type="region of interest" description="Disordered" evidence="10">
    <location>
        <begin position="222"/>
        <end position="268"/>
    </location>
</feature>
<dbReference type="InterPro" id="IPR019623">
    <property type="entry name" value="Rot1"/>
</dbReference>
<dbReference type="GeneID" id="36517834"/>
<accession>A0A2T0FNA3</accession>
<evidence type="ECO:0000256" key="9">
    <source>
        <dbReference type="ARBA" id="ARBA00023136"/>
    </source>
</evidence>
<evidence type="ECO:0000256" key="8">
    <source>
        <dbReference type="ARBA" id="ARBA00022989"/>
    </source>
</evidence>
<keyword evidence="6 12" id="KW-0732">Signal</keyword>
<comment type="caution">
    <text evidence="13">The sequence shown here is derived from an EMBL/GenBank/DDBJ whole genome shotgun (WGS) entry which is preliminary data.</text>
</comment>
<proteinExistence type="inferred from homology"/>
<evidence type="ECO:0000256" key="2">
    <source>
        <dbReference type="ARBA" id="ARBA00007149"/>
    </source>
</evidence>
<feature type="signal peptide" evidence="12">
    <location>
        <begin position="1"/>
        <end position="17"/>
    </location>
</feature>
<dbReference type="OrthoDB" id="5327821at2759"/>
<dbReference type="PANTHER" id="PTHR28090">
    <property type="entry name" value="PROTEIN ROT1"/>
    <property type="match status" value="1"/>
</dbReference>
<reference evidence="13 14" key="1">
    <citation type="submission" date="2017-04" db="EMBL/GenBank/DDBJ databases">
        <title>Genome sequencing of [Candida] sorbophila.</title>
        <authorList>
            <person name="Ahn J.O."/>
        </authorList>
    </citation>
    <scope>NUCLEOTIDE SEQUENCE [LARGE SCALE GENOMIC DNA]</scope>
    <source>
        <strain evidence="13 14">DS02</strain>
    </source>
</reference>
<evidence type="ECO:0000256" key="1">
    <source>
        <dbReference type="ARBA" id="ARBA00004115"/>
    </source>
</evidence>
<name>A0A2T0FNA3_9ASCO</name>
<evidence type="ECO:0000313" key="13">
    <source>
        <dbReference type="EMBL" id="PRT56466.1"/>
    </source>
</evidence>
<keyword evidence="7" id="KW-0256">Endoplasmic reticulum</keyword>
<keyword evidence="14" id="KW-1185">Reference proteome</keyword>
<keyword evidence="5 11" id="KW-0812">Transmembrane</keyword>
<keyword evidence="8 11" id="KW-1133">Transmembrane helix</keyword>
<dbReference type="Pfam" id="PF10681">
    <property type="entry name" value="Rot1"/>
    <property type="match status" value="1"/>
</dbReference>
<dbReference type="GO" id="GO:0007118">
    <property type="term" value="P:budding cell apical bud growth"/>
    <property type="evidence" value="ECO:0007669"/>
    <property type="project" value="TreeGrafter"/>
</dbReference>
<feature type="chain" id="PRO_5015718030" description="Protein ROT1" evidence="12">
    <location>
        <begin position="18"/>
        <end position="304"/>
    </location>
</feature>
<dbReference type="GO" id="GO:0006458">
    <property type="term" value="P:'de novo' protein folding"/>
    <property type="evidence" value="ECO:0007669"/>
    <property type="project" value="InterPro"/>
</dbReference>
<dbReference type="PANTHER" id="PTHR28090:SF1">
    <property type="entry name" value="PROTEIN ROT1"/>
    <property type="match status" value="1"/>
</dbReference>
<evidence type="ECO:0000256" key="12">
    <source>
        <dbReference type="SAM" id="SignalP"/>
    </source>
</evidence>
<evidence type="ECO:0000256" key="7">
    <source>
        <dbReference type="ARBA" id="ARBA00022824"/>
    </source>
</evidence>
<dbReference type="RefSeq" id="XP_024666411.1">
    <property type="nucleotide sequence ID" value="XM_024810643.1"/>
</dbReference>
<dbReference type="Proteomes" id="UP000238350">
    <property type="component" value="Unassembled WGS sequence"/>
</dbReference>
<dbReference type="GO" id="GO:0005789">
    <property type="term" value="C:endoplasmic reticulum membrane"/>
    <property type="evidence" value="ECO:0007669"/>
    <property type="project" value="UniProtKB-SubCell"/>
</dbReference>
<evidence type="ECO:0000256" key="10">
    <source>
        <dbReference type="SAM" id="MobiDB-lite"/>
    </source>
</evidence>
<evidence type="ECO:0000256" key="5">
    <source>
        <dbReference type="ARBA" id="ARBA00022692"/>
    </source>
</evidence>
<organism evidence="13 14">
    <name type="scientific">Wickerhamiella sorbophila</name>
    <dbReference type="NCBI Taxonomy" id="45607"/>
    <lineage>
        <taxon>Eukaryota</taxon>
        <taxon>Fungi</taxon>
        <taxon>Dikarya</taxon>
        <taxon>Ascomycota</taxon>
        <taxon>Saccharomycotina</taxon>
        <taxon>Dipodascomycetes</taxon>
        <taxon>Dipodascales</taxon>
        <taxon>Trichomonascaceae</taxon>
        <taxon>Wickerhamiella</taxon>
    </lineage>
</organism>
<dbReference type="AlphaFoldDB" id="A0A2T0FNA3"/>
<evidence type="ECO:0000256" key="3">
    <source>
        <dbReference type="ARBA" id="ARBA00016195"/>
    </source>
</evidence>